<sequence length="254" mass="28160">MSRSTTPTHTAGQQIFTINWSLLLRRLRLRGGQVLTSARHRANTTEYIPPVWMSQLRLTWFRLGLIVLCAFVFTQKQIDFTFTVGANGVGTQTSEQQSTAATQISALSMLPTGGSSAVVAATPAWTVAQLDASAVRDYINRFERVARTEEEKYGIPAAAKLAMAILESEAGQATAAIKDNNHFAATIATEYYDNAWTSWRAHSQLVTERFPALAHETVNYQQWIAALARTSYSSDPQYSQKLLDIIAAYDLKHL</sequence>
<evidence type="ECO:0000256" key="1">
    <source>
        <dbReference type="ARBA" id="ARBA00022801"/>
    </source>
</evidence>
<dbReference type="Gene3D" id="1.10.530.10">
    <property type="match status" value="2"/>
</dbReference>
<dbReference type="Pfam" id="PF01832">
    <property type="entry name" value="Glucosaminidase"/>
    <property type="match status" value="1"/>
</dbReference>
<dbReference type="PANTHER" id="PTHR33308:SF9">
    <property type="entry name" value="PEPTIDOGLYCAN HYDROLASE FLGJ"/>
    <property type="match status" value="1"/>
</dbReference>
<keyword evidence="4" id="KW-1185">Reference proteome</keyword>
<dbReference type="RefSeq" id="WP_238751966.1">
    <property type="nucleotide sequence ID" value="NZ_CAKLPZ010000004.1"/>
</dbReference>
<protein>
    <recommendedName>
        <fullName evidence="2">Mannosyl-glycoprotein endo-beta-N-acetylglucosamidase-like domain-containing protein</fullName>
    </recommendedName>
</protein>
<dbReference type="InterPro" id="IPR051056">
    <property type="entry name" value="Glycosyl_Hydrolase_73"/>
</dbReference>
<evidence type="ECO:0000313" key="3">
    <source>
        <dbReference type="EMBL" id="CAH1002109.1"/>
    </source>
</evidence>
<evidence type="ECO:0000259" key="2">
    <source>
        <dbReference type="Pfam" id="PF01832"/>
    </source>
</evidence>
<dbReference type="PANTHER" id="PTHR33308">
    <property type="entry name" value="PEPTIDOGLYCAN HYDROLASE FLGJ"/>
    <property type="match status" value="1"/>
</dbReference>
<dbReference type="Proteomes" id="UP000837803">
    <property type="component" value="Unassembled WGS sequence"/>
</dbReference>
<dbReference type="InterPro" id="IPR002901">
    <property type="entry name" value="MGlyc_endo_b_GlcNAc-like_dom"/>
</dbReference>
<name>A0ABM9B4I3_9BACT</name>
<organism evidence="3 4">
    <name type="scientific">Neolewinella maritima</name>
    <dbReference type="NCBI Taxonomy" id="1383882"/>
    <lineage>
        <taxon>Bacteria</taxon>
        <taxon>Pseudomonadati</taxon>
        <taxon>Bacteroidota</taxon>
        <taxon>Saprospiria</taxon>
        <taxon>Saprospirales</taxon>
        <taxon>Lewinellaceae</taxon>
        <taxon>Neolewinella</taxon>
    </lineage>
</organism>
<evidence type="ECO:0000313" key="4">
    <source>
        <dbReference type="Proteomes" id="UP000837803"/>
    </source>
</evidence>
<gene>
    <name evidence="3" type="ORF">LEM8419_03026</name>
</gene>
<feature type="domain" description="Mannosyl-glycoprotein endo-beta-N-acetylglucosamidase-like" evidence="2">
    <location>
        <begin position="145"/>
        <end position="251"/>
    </location>
</feature>
<comment type="caution">
    <text evidence="3">The sequence shown here is derived from an EMBL/GenBank/DDBJ whole genome shotgun (WGS) entry which is preliminary data.</text>
</comment>
<reference evidence="3" key="1">
    <citation type="submission" date="2021-12" db="EMBL/GenBank/DDBJ databases">
        <authorList>
            <person name="Rodrigo-Torres L."/>
            <person name="Arahal R. D."/>
            <person name="Lucena T."/>
        </authorList>
    </citation>
    <scope>NUCLEOTIDE SEQUENCE</scope>
    <source>
        <strain evidence="3">CECT 8419</strain>
    </source>
</reference>
<dbReference type="EMBL" id="CAKLPZ010000004">
    <property type="protein sequence ID" value="CAH1002109.1"/>
    <property type="molecule type" value="Genomic_DNA"/>
</dbReference>
<proteinExistence type="predicted"/>
<keyword evidence="1" id="KW-0378">Hydrolase</keyword>
<accession>A0ABM9B4I3</accession>